<accession>H8MFM8</accession>
<evidence type="ECO:0000313" key="2">
    <source>
        <dbReference type="EMBL" id="AFE06556.1"/>
    </source>
</evidence>
<gene>
    <name evidence="2" type="ordered locus">COCOR_05758</name>
</gene>
<feature type="transmembrane region" description="Helical" evidence="1">
    <location>
        <begin position="100"/>
        <end position="119"/>
    </location>
</feature>
<sequence>MRWFSALKVRLPWMLGTAGVLFASQARADGVDSALGALFGMAAAVLVLGGLALVVGMGTLFFNLSGRHGTASIVLGLLLGLGTLRLGLWTNGSFSDDGGLALLGGALLFLGAGEIAAAVRALRLGRDRSAAPKNL</sequence>
<dbReference type="HOGENOM" id="CLU_1882236_0_0_7"/>
<evidence type="ECO:0000256" key="1">
    <source>
        <dbReference type="SAM" id="Phobius"/>
    </source>
</evidence>
<protein>
    <submittedName>
        <fullName evidence="2">Uncharacterized protein</fullName>
    </submittedName>
</protein>
<reference evidence="2 3" key="1">
    <citation type="journal article" date="2012" name="J. Bacteriol.">
        <title>Complete Genome Sequence of the Fruiting Myxobacterium Corallococcus coralloides DSM 2259.</title>
        <authorList>
            <person name="Huntley S."/>
            <person name="Zhang Y."/>
            <person name="Treuner-Lange A."/>
            <person name="Kneip S."/>
            <person name="Sensen C.W."/>
            <person name="Sogaard-Andersen L."/>
        </authorList>
    </citation>
    <scope>NUCLEOTIDE SEQUENCE [LARGE SCALE GENOMIC DNA]</scope>
    <source>
        <strain evidence="3">ATCC 25202 / DSM 2259 / NBRC 100086 / M2</strain>
    </source>
</reference>
<dbReference type="OrthoDB" id="10005645at2"/>
<dbReference type="Proteomes" id="UP000007587">
    <property type="component" value="Chromosome"/>
</dbReference>
<dbReference type="STRING" id="1144275.COCOR_05758"/>
<dbReference type="AlphaFoldDB" id="H8MFM8"/>
<evidence type="ECO:0000313" key="3">
    <source>
        <dbReference type="Proteomes" id="UP000007587"/>
    </source>
</evidence>
<keyword evidence="3" id="KW-1185">Reference proteome</keyword>
<proteinExistence type="predicted"/>
<keyword evidence="1" id="KW-0472">Membrane</keyword>
<keyword evidence="1" id="KW-1133">Transmembrane helix</keyword>
<reference evidence="3" key="2">
    <citation type="submission" date="2012-03" db="EMBL/GenBank/DDBJ databases">
        <title>Genome sequence of the fruiting myxobacterium Corallococcus coralloides DSM 2259.</title>
        <authorList>
            <person name="Huntley S."/>
            <person name="Zhang Y."/>
            <person name="Treuner-Lange A."/>
            <person name="Sensen C.W."/>
            <person name="Sogaard-Andersen L."/>
        </authorList>
    </citation>
    <scope>NUCLEOTIDE SEQUENCE [LARGE SCALE GENOMIC DNA]</scope>
    <source>
        <strain evidence="3">ATCC 25202 / DSM 2259 / NBRC 100086 / M2</strain>
    </source>
</reference>
<feature type="transmembrane region" description="Helical" evidence="1">
    <location>
        <begin position="69"/>
        <end position="88"/>
    </location>
</feature>
<dbReference type="KEGG" id="ccx:COCOR_05758"/>
<keyword evidence="1" id="KW-0812">Transmembrane</keyword>
<feature type="transmembrane region" description="Helical" evidence="1">
    <location>
        <begin position="38"/>
        <end position="62"/>
    </location>
</feature>
<dbReference type="EMBL" id="CP003389">
    <property type="protein sequence ID" value="AFE06556.1"/>
    <property type="molecule type" value="Genomic_DNA"/>
</dbReference>
<name>H8MFM8_CORCM</name>
<dbReference type="InParanoid" id="H8MFM8"/>
<organism evidence="2 3">
    <name type="scientific">Corallococcus coralloides (strain ATCC 25202 / DSM 2259 / NBRC 100086 / M2)</name>
    <name type="common">Myxococcus coralloides</name>
    <dbReference type="NCBI Taxonomy" id="1144275"/>
    <lineage>
        <taxon>Bacteria</taxon>
        <taxon>Pseudomonadati</taxon>
        <taxon>Myxococcota</taxon>
        <taxon>Myxococcia</taxon>
        <taxon>Myxococcales</taxon>
        <taxon>Cystobacterineae</taxon>
        <taxon>Myxococcaceae</taxon>
        <taxon>Corallococcus</taxon>
    </lineage>
</organism>